<accession>A0A316FS62</accession>
<reference evidence="2 3" key="1">
    <citation type="submission" date="2018-05" db="EMBL/GenBank/DDBJ databases">
        <title>Genomic Encyclopedia of Archaeal and Bacterial Type Strains, Phase II (KMG-II): from individual species to whole genera.</title>
        <authorList>
            <person name="Goeker M."/>
        </authorList>
    </citation>
    <scope>NUCLEOTIDE SEQUENCE [LARGE SCALE GENOMIC DNA]</scope>
    <source>
        <strain evidence="2 3">DSM 45184</strain>
    </source>
</reference>
<feature type="transmembrane region" description="Helical" evidence="1">
    <location>
        <begin position="202"/>
        <end position="220"/>
    </location>
</feature>
<dbReference type="EMBL" id="QGGR01000003">
    <property type="protein sequence ID" value="PWK50546.1"/>
    <property type="molecule type" value="Genomic_DNA"/>
</dbReference>
<evidence type="ECO:0000313" key="3">
    <source>
        <dbReference type="Proteomes" id="UP000245697"/>
    </source>
</evidence>
<keyword evidence="1" id="KW-1133">Transmembrane helix</keyword>
<feature type="transmembrane region" description="Helical" evidence="1">
    <location>
        <begin position="303"/>
        <end position="324"/>
    </location>
</feature>
<sequence>MTGLERRYRRLMRVYPAGHRAAYEEEMIGVLLSGAPPGRRFPAPADAMDLIRAGLTARLGRAFHLQRGTGWRDAAAVTALFAALLMAGAGINRLIAGLVLWGQGDPLRLHGVDGLMLLDPAMRTVVWPLVVLAAVLGLRRTTVALAVAGVLVQAVVVGLWSVPMNARGLSPVWGLAAGIAITALFAVAVSGRWVRSVLGARGLALAVGGAALAAVTRMPALEGFWVPQGFDQSFFQPGEVIQDWAPVLVLAAATWTAGRWVRRRIAVLSATLFTVVHVLRDVPGLVNVALRGDLGGAEMLSGITVSLLAPVVILGGGLGVLRVLESLADRGHGQVRAHE</sequence>
<organism evidence="2 3">
    <name type="scientific">Actinoplanes xinjiangensis</name>
    <dbReference type="NCBI Taxonomy" id="512350"/>
    <lineage>
        <taxon>Bacteria</taxon>
        <taxon>Bacillati</taxon>
        <taxon>Actinomycetota</taxon>
        <taxon>Actinomycetes</taxon>
        <taxon>Micromonosporales</taxon>
        <taxon>Micromonosporaceae</taxon>
        <taxon>Actinoplanes</taxon>
    </lineage>
</organism>
<evidence type="ECO:0000313" key="2">
    <source>
        <dbReference type="EMBL" id="PWK50546.1"/>
    </source>
</evidence>
<protein>
    <submittedName>
        <fullName evidence="2">Uncharacterized protein</fullName>
    </submittedName>
</protein>
<dbReference type="Proteomes" id="UP000245697">
    <property type="component" value="Unassembled WGS sequence"/>
</dbReference>
<comment type="caution">
    <text evidence="2">The sequence shown here is derived from an EMBL/GenBank/DDBJ whole genome shotgun (WGS) entry which is preliminary data.</text>
</comment>
<dbReference type="AlphaFoldDB" id="A0A316FS62"/>
<proteinExistence type="predicted"/>
<feature type="transmembrane region" description="Helical" evidence="1">
    <location>
        <begin position="143"/>
        <end position="160"/>
    </location>
</feature>
<feature type="transmembrane region" description="Helical" evidence="1">
    <location>
        <begin position="240"/>
        <end position="258"/>
    </location>
</feature>
<keyword evidence="1" id="KW-0472">Membrane</keyword>
<name>A0A316FS62_9ACTN</name>
<dbReference type="OrthoDB" id="5150238at2"/>
<keyword evidence="1" id="KW-0812">Transmembrane</keyword>
<evidence type="ECO:0000256" key="1">
    <source>
        <dbReference type="SAM" id="Phobius"/>
    </source>
</evidence>
<feature type="transmembrane region" description="Helical" evidence="1">
    <location>
        <begin position="121"/>
        <end position="138"/>
    </location>
</feature>
<gene>
    <name evidence="2" type="ORF">BC793_103432</name>
</gene>
<dbReference type="RefSeq" id="WP_109591172.1">
    <property type="nucleotide sequence ID" value="NZ_BONA01000009.1"/>
</dbReference>
<feature type="transmembrane region" description="Helical" evidence="1">
    <location>
        <begin position="74"/>
        <end position="101"/>
    </location>
</feature>
<keyword evidence="3" id="KW-1185">Reference proteome</keyword>
<feature type="transmembrane region" description="Helical" evidence="1">
    <location>
        <begin position="172"/>
        <end position="190"/>
    </location>
</feature>
<feature type="transmembrane region" description="Helical" evidence="1">
    <location>
        <begin position="265"/>
        <end position="283"/>
    </location>
</feature>